<comment type="caution">
    <text evidence="2">The sequence shown here is derived from an EMBL/GenBank/DDBJ whole genome shotgun (WGS) entry which is preliminary data.</text>
</comment>
<dbReference type="OrthoDB" id="8191639at2759"/>
<dbReference type="Proteomes" id="UP000521943">
    <property type="component" value="Unassembled WGS sequence"/>
</dbReference>
<gene>
    <name evidence="2" type="ORF">DFP72DRAFT_288715</name>
</gene>
<evidence type="ECO:0000313" key="2">
    <source>
        <dbReference type="EMBL" id="KAF6741370.1"/>
    </source>
</evidence>
<accession>A0A8H6H7I3</accession>
<feature type="transmembrane region" description="Helical" evidence="1">
    <location>
        <begin position="21"/>
        <end position="42"/>
    </location>
</feature>
<keyword evidence="1" id="KW-0812">Transmembrane</keyword>
<dbReference type="EMBL" id="JACGCI010000261">
    <property type="protein sequence ID" value="KAF6741370.1"/>
    <property type="molecule type" value="Genomic_DNA"/>
</dbReference>
<evidence type="ECO:0000313" key="3">
    <source>
        <dbReference type="Proteomes" id="UP000521943"/>
    </source>
</evidence>
<keyword evidence="1" id="KW-1133">Transmembrane helix</keyword>
<dbReference type="AlphaFoldDB" id="A0A8H6H7I3"/>
<name>A0A8H6H7I3_9AGAR</name>
<proteinExistence type="predicted"/>
<reference evidence="2 3" key="1">
    <citation type="submission" date="2020-07" db="EMBL/GenBank/DDBJ databases">
        <title>Comparative genomics of pyrophilous fungi reveals a link between fire events and developmental genes.</title>
        <authorList>
            <consortium name="DOE Joint Genome Institute"/>
            <person name="Steindorff A.S."/>
            <person name="Carver A."/>
            <person name="Calhoun S."/>
            <person name="Stillman K."/>
            <person name="Liu H."/>
            <person name="Lipzen A."/>
            <person name="Pangilinan J."/>
            <person name="Labutti K."/>
            <person name="Bruns T.D."/>
            <person name="Grigoriev I.V."/>
        </authorList>
    </citation>
    <scope>NUCLEOTIDE SEQUENCE [LARGE SCALE GENOMIC DNA]</scope>
    <source>
        <strain evidence="2 3">CBS 144469</strain>
    </source>
</reference>
<protein>
    <submittedName>
        <fullName evidence="2">Uncharacterized protein</fullName>
    </submittedName>
</protein>
<organism evidence="2 3">
    <name type="scientific">Ephemerocybe angulata</name>
    <dbReference type="NCBI Taxonomy" id="980116"/>
    <lineage>
        <taxon>Eukaryota</taxon>
        <taxon>Fungi</taxon>
        <taxon>Dikarya</taxon>
        <taxon>Basidiomycota</taxon>
        <taxon>Agaricomycotina</taxon>
        <taxon>Agaricomycetes</taxon>
        <taxon>Agaricomycetidae</taxon>
        <taxon>Agaricales</taxon>
        <taxon>Agaricineae</taxon>
        <taxon>Psathyrellaceae</taxon>
        <taxon>Ephemerocybe</taxon>
    </lineage>
</organism>
<sequence length="108" mass="11873">MGMQIARQYPDKQVSTSSLDSIALGVTIGLLVVLGLMLTFFIPALPAPNPRRGFDFFSWFVAIQTEKIVAAGSKTVLRPGLDLDDDEVVQSLGELKVRSVEEQDLMDF</sequence>
<keyword evidence="1" id="KW-0472">Membrane</keyword>
<keyword evidence="3" id="KW-1185">Reference proteome</keyword>
<evidence type="ECO:0000256" key="1">
    <source>
        <dbReference type="SAM" id="Phobius"/>
    </source>
</evidence>